<dbReference type="Pfam" id="PF08512">
    <property type="entry name" value="Rttp106-like_middle"/>
    <property type="match status" value="1"/>
</dbReference>
<dbReference type="InterPro" id="IPR040258">
    <property type="entry name" value="Spt16"/>
</dbReference>
<reference evidence="15 16" key="1">
    <citation type="journal article" date="2010" name="Science">
        <title>Genomic analysis of organismal complexity in the multicellular green alga Volvox carteri.</title>
        <authorList>
            <person name="Prochnik S.E."/>
            <person name="Umen J."/>
            <person name="Nedelcu A.M."/>
            <person name="Hallmann A."/>
            <person name="Miller S.M."/>
            <person name="Nishii I."/>
            <person name="Ferris P."/>
            <person name="Kuo A."/>
            <person name="Mitros T."/>
            <person name="Fritz-Laylin L.K."/>
            <person name="Hellsten U."/>
            <person name="Chapman J."/>
            <person name="Simakov O."/>
            <person name="Rensing S.A."/>
            <person name="Terry A."/>
            <person name="Pangilinan J."/>
            <person name="Kapitonov V."/>
            <person name="Jurka J."/>
            <person name="Salamov A."/>
            <person name="Shapiro H."/>
            <person name="Schmutz J."/>
            <person name="Grimwood J."/>
            <person name="Lindquist E."/>
            <person name="Lucas S."/>
            <person name="Grigoriev I.V."/>
            <person name="Schmitt R."/>
            <person name="Kirk D."/>
            <person name="Rokhsar D.S."/>
        </authorList>
    </citation>
    <scope>NUCLEOTIDE SEQUENCE [LARGE SCALE GENOMIC DNA]</scope>
    <source>
        <strain evidence="16">f. Nagariensis / Eve</strain>
    </source>
</reference>
<dbReference type="Pfam" id="PF24824">
    <property type="entry name" value="PH_SPT16"/>
    <property type="match status" value="1"/>
</dbReference>
<dbReference type="InterPro" id="IPR029149">
    <property type="entry name" value="Creatin/AminoP/Spt16_N"/>
</dbReference>
<evidence type="ECO:0000313" key="16">
    <source>
        <dbReference type="Proteomes" id="UP000001058"/>
    </source>
</evidence>
<dbReference type="Gene3D" id="3.40.50.1820">
    <property type="entry name" value="alpha/beta hydrolase"/>
    <property type="match status" value="1"/>
</dbReference>
<dbReference type="GO" id="GO:0006629">
    <property type="term" value="P:lipid metabolic process"/>
    <property type="evidence" value="ECO:0007669"/>
    <property type="project" value="InterPro"/>
</dbReference>
<dbReference type="Pfam" id="PF08644">
    <property type="entry name" value="SPT16"/>
    <property type="match status" value="1"/>
</dbReference>
<dbReference type="InterPro" id="IPR036005">
    <property type="entry name" value="Creatinase/aminopeptidase-like"/>
</dbReference>
<dbReference type="InterPro" id="IPR006693">
    <property type="entry name" value="AB_hydrolase_lipase"/>
</dbReference>
<accession>D8UAM0</accession>
<feature type="region of interest" description="Disordered" evidence="11">
    <location>
        <begin position="1123"/>
        <end position="1143"/>
    </location>
</feature>
<evidence type="ECO:0000256" key="7">
    <source>
        <dbReference type="ARBA" id="ARBA00023163"/>
    </source>
</evidence>
<evidence type="ECO:0000256" key="1">
    <source>
        <dbReference type="ARBA" id="ARBA00010779"/>
    </source>
</evidence>
<comment type="similarity">
    <text evidence="1 10">Belongs to the peptidase M24 family. SPT16 subfamily.</text>
</comment>
<feature type="domain" description="FACT complex subunit SPT16 N-terminal lobe" evidence="12">
    <location>
        <begin position="6"/>
        <end position="170"/>
    </location>
</feature>
<evidence type="ECO:0000256" key="2">
    <source>
        <dbReference type="ARBA" id="ARBA00022454"/>
    </source>
</evidence>
<dbReference type="GO" id="GO:0031491">
    <property type="term" value="F:nucleosome binding"/>
    <property type="evidence" value="ECO:0007669"/>
    <property type="project" value="TreeGrafter"/>
</dbReference>
<dbReference type="eggNOG" id="KOG2624">
    <property type="taxonomic scope" value="Eukaryota"/>
</dbReference>
<keyword evidence="16" id="KW-1185">Reference proteome</keyword>
<dbReference type="Gene3D" id="2.30.29.150">
    <property type="match status" value="1"/>
</dbReference>
<keyword evidence="7 10" id="KW-0804">Transcription</keyword>
<dbReference type="PANTHER" id="PTHR13980">
    <property type="entry name" value="CDC68 RELATED"/>
    <property type="match status" value="1"/>
</dbReference>
<dbReference type="InterPro" id="IPR048969">
    <property type="entry name" value="FACT_SPT16_C"/>
</dbReference>
<evidence type="ECO:0000256" key="9">
    <source>
        <dbReference type="ARBA" id="ARBA00023242"/>
    </source>
</evidence>
<keyword evidence="2 10" id="KW-0158">Chromosome</keyword>
<gene>
    <name evidence="15" type="ORF">VOLCADRAFT_121450</name>
</gene>
<dbReference type="InterPro" id="IPR013953">
    <property type="entry name" value="FACT_SPT16_M"/>
</dbReference>
<dbReference type="FunFam" id="3.90.230.10:FF:000005">
    <property type="entry name" value="FACT complex subunit spt16"/>
    <property type="match status" value="1"/>
</dbReference>
<proteinExistence type="inferred from homology"/>
<dbReference type="GO" id="GO:0006281">
    <property type="term" value="P:DNA repair"/>
    <property type="evidence" value="ECO:0007669"/>
    <property type="project" value="UniProtKB-UniRule"/>
</dbReference>
<dbReference type="Pfam" id="PF00557">
    <property type="entry name" value="Peptidase_M24"/>
    <property type="match status" value="1"/>
</dbReference>
<keyword evidence="8 10" id="KW-0234">DNA repair</keyword>
<dbReference type="Gene3D" id="3.90.230.10">
    <property type="entry name" value="Creatinase/methionine aminopeptidase superfamily"/>
    <property type="match status" value="1"/>
</dbReference>
<dbReference type="Gene3D" id="2.30.29.210">
    <property type="entry name" value="FACT complex subunit Spt16p/Cdc68p"/>
    <property type="match status" value="1"/>
</dbReference>
<dbReference type="Proteomes" id="UP000001058">
    <property type="component" value="Unassembled WGS sequence"/>
</dbReference>
<feature type="region of interest" description="Disordered" evidence="11">
    <location>
        <begin position="452"/>
        <end position="474"/>
    </location>
</feature>
<dbReference type="InterPro" id="IPR013719">
    <property type="entry name" value="RTT106/SPT16-like_middle_dom"/>
</dbReference>
<evidence type="ECO:0000256" key="6">
    <source>
        <dbReference type="ARBA" id="ARBA00023054"/>
    </source>
</evidence>
<dbReference type="FunFam" id="3.40.350.10:FF:000006">
    <property type="entry name" value="FACT complex subunit SPT16"/>
    <property type="match status" value="1"/>
</dbReference>
<dbReference type="RefSeq" id="XP_002955705.1">
    <property type="nucleotide sequence ID" value="XM_002955659.1"/>
</dbReference>
<name>D8UAM0_VOLCA</name>
<comment type="function">
    <text evidence="10">Component of the FACT complex, a general chromatin factor that acts to reorganize nucleosomes. The FACT complex is involved in multiple processes that require DNA as a template such as mRNA elongation, DNA replication and DNA repair. During transcription elongation the FACT complex acts as a histone chaperone that both destabilizes and restores nucleosomal structure. It facilitates the passage of RNA polymerase II and transcription by promoting the dissociation of one histone H2A-H2B dimer from the nucleosome, then subsequently promotes the reestablishment of the nucleosome following the passage of RNA polymerase II.</text>
</comment>
<dbReference type="InterPro" id="IPR029058">
    <property type="entry name" value="AB_hydrolase_fold"/>
</dbReference>
<dbReference type="GeneID" id="9614457"/>
<evidence type="ECO:0000259" key="13">
    <source>
        <dbReference type="SMART" id="SM01286"/>
    </source>
</evidence>
<dbReference type="InterPro" id="IPR056595">
    <property type="entry name" value="Fact-SPT16_PH"/>
</dbReference>
<dbReference type="SMART" id="SM01285">
    <property type="entry name" value="FACT-Spt16_Nlob"/>
    <property type="match status" value="1"/>
</dbReference>
<evidence type="ECO:0000256" key="11">
    <source>
        <dbReference type="SAM" id="MobiDB-lite"/>
    </source>
</evidence>
<feature type="region of interest" description="Disordered" evidence="11">
    <location>
        <begin position="959"/>
        <end position="1061"/>
    </location>
</feature>
<dbReference type="EMBL" id="GL378375">
    <property type="protein sequence ID" value="EFJ43130.1"/>
    <property type="molecule type" value="Genomic_DNA"/>
</dbReference>
<evidence type="ECO:0000259" key="14">
    <source>
        <dbReference type="SMART" id="SM01287"/>
    </source>
</evidence>
<dbReference type="SMART" id="SM01286">
    <property type="entry name" value="SPT16"/>
    <property type="match status" value="1"/>
</dbReference>
<dbReference type="KEGG" id="vcn:VOLCADRAFT_121450"/>
<keyword evidence="5 10" id="KW-0805">Transcription regulation</keyword>
<dbReference type="Pfam" id="PF04083">
    <property type="entry name" value="Abhydro_lipase"/>
    <property type="match status" value="1"/>
</dbReference>
<organism evidence="16">
    <name type="scientific">Volvox carteri f. nagariensis</name>
    <dbReference type="NCBI Taxonomy" id="3068"/>
    <lineage>
        <taxon>Eukaryota</taxon>
        <taxon>Viridiplantae</taxon>
        <taxon>Chlorophyta</taxon>
        <taxon>core chlorophytes</taxon>
        <taxon>Chlorophyceae</taxon>
        <taxon>CS clade</taxon>
        <taxon>Chlamydomonadales</taxon>
        <taxon>Volvocaceae</taxon>
        <taxon>Volvox</taxon>
    </lineage>
</organism>
<evidence type="ECO:0000313" key="15">
    <source>
        <dbReference type="EMBL" id="EFJ43130.1"/>
    </source>
</evidence>
<protein>
    <recommendedName>
        <fullName evidence="10">FACT complex subunit</fullName>
    </recommendedName>
</protein>
<feature type="compositionally biased region" description="Basic and acidic residues" evidence="11">
    <location>
        <begin position="1024"/>
        <end position="1043"/>
    </location>
</feature>
<dbReference type="GO" id="GO:0006368">
    <property type="term" value="P:transcription elongation by RNA polymerase II"/>
    <property type="evidence" value="ECO:0007669"/>
    <property type="project" value="TreeGrafter"/>
</dbReference>
<keyword evidence="9 10" id="KW-0539">Nucleus</keyword>
<evidence type="ECO:0000256" key="5">
    <source>
        <dbReference type="ARBA" id="ARBA00023015"/>
    </source>
</evidence>
<keyword evidence="3 10" id="KW-0235">DNA replication</keyword>
<evidence type="ECO:0000259" key="12">
    <source>
        <dbReference type="SMART" id="SM01285"/>
    </source>
</evidence>
<dbReference type="Pfam" id="PF14826">
    <property type="entry name" value="FACT-Spt16_Nlob"/>
    <property type="match status" value="1"/>
</dbReference>
<dbReference type="InterPro" id="IPR000994">
    <property type="entry name" value="Pept_M24"/>
</dbReference>
<dbReference type="Gene3D" id="2.30.29.30">
    <property type="entry name" value="Pleckstrin-homology domain (PH domain)/Phosphotyrosine-binding domain (PTB)"/>
    <property type="match status" value="1"/>
</dbReference>
<dbReference type="GO" id="GO:0035101">
    <property type="term" value="C:FACT complex"/>
    <property type="evidence" value="ECO:0007669"/>
    <property type="project" value="UniProtKB-UniRule"/>
</dbReference>
<feature type="compositionally biased region" description="Gly residues" evidence="11">
    <location>
        <begin position="1050"/>
        <end position="1059"/>
    </location>
</feature>
<dbReference type="SMART" id="SM01287">
    <property type="entry name" value="Rtt106"/>
    <property type="match status" value="1"/>
</dbReference>
<dbReference type="Gene3D" id="3.40.350.10">
    <property type="entry name" value="Creatinase/prolidase N-terminal domain"/>
    <property type="match status" value="1"/>
</dbReference>
<dbReference type="GO" id="GO:0006260">
    <property type="term" value="P:DNA replication"/>
    <property type="evidence" value="ECO:0007669"/>
    <property type="project" value="UniProtKB-KW"/>
</dbReference>
<dbReference type="FunFam" id="2.30.29.150:FF:000004">
    <property type="entry name" value="FACT complex subunit SPT16"/>
    <property type="match status" value="1"/>
</dbReference>
<feature type="region of interest" description="Disordered" evidence="11">
    <location>
        <begin position="1151"/>
        <end position="1170"/>
    </location>
</feature>
<evidence type="ECO:0000256" key="3">
    <source>
        <dbReference type="ARBA" id="ARBA00022705"/>
    </source>
</evidence>
<evidence type="ECO:0000256" key="4">
    <source>
        <dbReference type="ARBA" id="ARBA00022763"/>
    </source>
</evidence>
<dbReference type="InParanoid" id="D8UAM0"/>
<keyword evidence="4 10" id="KW-0227">DNA damage</keyword>
<evidence type="ECO:0000256" key="10">
    <source>
        <dbReference type="RuleBase" id="RU367052"/>
    </source>
</evidence>
<evidence type="ECO:0000256" key="8">
    <source>
        <dbReference type="ARBA" id="ARBA00023204"/>
    </source>
</evidence>
<dbReference type="FunCoup" id="D8UAM0">
    <property type="interactions" value="1904"/>
</dbReference>
<dbReference type="InterPro" id="IPR011993">
    <property type="entry name" value="PH-like_dom_sf"/>
</dbReference>
<comment type="subunit">
    <text evidence="10">Component of the FACT complex.</text>
</comment>
<comment type="subcellular location">
    <subcellularLocation>
        <location evidence="10">Nucleus</location>
    </subcellularLocation>
    <subcellularLocation>
        <location evidence="10">Chromosome</location>
    </subcellularLocation>
</comment>
<dbReference type="FunFam" id="2.30.29.30:FF:000017">
    <property type="entry name" value="FACT complex subunit SPT16"/>
    <property type="match status" value="1"/>
</dbReference>
<feature type="compositionally biased region" description="Acidic residues" evidence="11">
    <location>
        <begin position="959"/>
        <end position="1023"/>
    </location>
</feature>
<dbReference type="eggNOG" id="KOG1189">
    <property type="taxonomic scope" value="Eukaryota"/>
</dbReference>
<dbReference type="STRING" id="3068.D8UAM0"/>
<dbReference type="Pfam" id="PF21091">
    <property type="entry name" value="SPT16_C"/>
    <property type="match status" value="1"/>
</dbReference>
<dbReference type="OrthoDB" id="10251642at2759"/>
<dbReference type="SUPFAM" id="SSF55920">
    <property type="entry name" value="Creatinase/aminopeptidase"/>
    <property type="match status" value="1"/>
</dbReference>
<feature type="domain" description="FACT complex subunit SPT16 middle" evidence="13">
    <location>
        <begin position="564"/>
        <end position="711"/>
    </location>
</feature>
<dbReference type="InterPro" id="IPR029148">
    <property type="entry name" value="FACT-SPT16_Nlobe"/>
</dbReference>
<feature type="domain" description="Histone chaperone RTT106/FACT complex subunit SPT16-like middle" evidence="14">
    <location>
        <begin position="835"/>
        <end position="925"/>
    </location>
</feature>
<dbReference type="SUPFAM" id="SSF53474">
    <property type="entry name" value="alpha/beta-Hydrolases"/>
    <property type="match status" value="1"/>
</dbReference>
<sequence>MADVSIDAQQFCRRIKRLYQSWTTQQSGVWGGANVLAVAVGAPSDDLRYLKSISLHLWLFGFELPDTVLLCTRSRILVLTSQKKASLLQPVVDACSRGEGGPLQMELLVKPKADDGSALCTQLLDAARGAEADPVLGHLPKDKHTGKLWEVWLAALGASGLRTVDVNSGIADLLAIKDANEILNVKKAALLAAKAMQNWVVPKVEDVVDSGKKMKHSKLSEMCEEAITDPQKVQVKLKAENCDIAYPPSFQSGGTYDLKVSAISNDMPLLDDGVIVVSLGTRYSSYCANISRSFIINPSKDQTAQYMALLAAQEAAIAALKPGAPLTAPGEAVVNTLKAHGQEALISLLSRNVGFGMGLEFREGTHVLHLPGSGKAAPAGENGGPRVRAGMVFNICLGVMGLTNRDAQDAKARNYALQIADTVIVVEGDRPNEVATSSAPKNYDKVTYTIQEDEDGGGADGRLEDVTNGAGTSRSGVGSNLAALGLKKTLRSDDPTFKSAEQLRKEKQEELLKKKNEETLARLTAQAGGAGGASGAGGAVGRKVSETFAYRHVNEMPPARDLRVQVDTKAEAVLLPIYGVLVPFHITTIRNVTTTNDAGGDAALVRVTFNLGPSYEPNQRYPNAVFLKELSFRSSDVKHANKVALDIKLLRSSIAQRDKERAERATLVAQEKLVRGKKIFKLPDLWMRPAFPGKGRKVPGSLEAHANGFRYQTPKGEILDVMYRNIKHALFQPAENEMITILHMHLHNPIMVGNKKTKDVQFYTEVMDVVQTLDGGGRRNMYDPDELEDEQRERERRNKINGEFQQFVKRVQEMWGKDCPDLSLEWDIPFRELGFSGVPHRSTVFMMPSVNCLVELTEMPFSVITLADIEIVNLERVGFNLKNFDMAIVFKDFTRDVLRIDAIPSKSLEGIKGWLTDMGIKYYESKLNLQWKPILKNILADPVGFVDQGGWDFLDIEKSDDEEEEAEASEEYAPSDDGDDEDDDDSDSDDDSDDASLEEEEDDDDEYGDEDESEGKDWDELEEEARNADKQRHYSDDSDDERRGKKRKAAGGGGGGSGMGILDELAKRRHGLIEDAKMASQLAVSRSFELARAMVRAAFFLPVRESLTAGSCHGRRCGGFVDSSPLANEDPSDQGGSAAGISPKIPGGSGGATMLNGASHARGAHKAHLPRSKSAHMSIVSLYCLAFAVRQGSVLYRPVPASAGAYCISSLLPISLVQADMAYQPGAGAGSASASMSRRGLQRSRSYGRLRTGASTFSHHTTEAPSDALSVIRDAGYPHELHTVTTDDGYVLRMERIPRPGARDVVFFMHGVLDTSMAWVSGGVTGSQAFAAWEAGMDVWLGNSRGNSPRQHQGGAVPEAVGTTGRYQPVDRSAHASVIIFNVGNLDV</sequence>
<keyword evidence="6" id="KW-0175">Coiled coil</keyword>
<dbReference type="PANTHER" id="PTHR13980:SF15">
    <property type="entry name" value="FACT COMPLEX SUBUNIT SPT16"/>
    <property type="match status" value="1"/>
</dbReference>